<organism evidence="2 3">
    <name type="scientific">Thanatephorus cucumeris (strain AG1-IB / isolate 7/3/14)</name>
    <name type="common">Lettuce bottom rot fungus</name>
    <name type="synonym">Rhizoctonia solani</name>
    <dbReference type="NCBI Taxonomy" id="1108050"/>
    <lineage>
        <taxon>Eukaryota</taxon>
        <taxon>Fungi</taxon>
        <taxon>Dikarya</taxon>
        <taxon>Basidiomycota</taxon>
        <taxon>Agaricomycotina</taxon>
        <taxon>Agaricomycetes</taxon>
        <taxon>Cantharellales</taxon>
        <taxon>Ceratobasidiaceae</taxon>
        <taxon>Rhizoctonia</taxon>
        <taxon>Rhizoctonia solani AG-1</taxon>
    </lineage>
</organism>
<gene>
    <name evidence="2" type="ORF">RSOLAG1IB_06006</name>
</gene>
<feature type="compositionally biased region" description="Polar residues" evidence="1">
    <location>
        <begin position="461"/>
        <end position="471"/>
    </location>
</feature>
<evidence type="ECO:0000313" key="2">
    <source>
        <dbReference type="EMBL" id="CEL52938.1"/>
    </source>
</evidence>
<dbReference type="AlphaFoldDB" id="A0A0B7F9P7"/>
<dbReference type="OrthoDB" id="3185130at2759"/>
<evidence type="ECO:0000256" key="1">
    <source>
        <dbReference type="SAM" id="MobiDB-lite"/>
    </source>
</evidence>
<dbReference type="EMBL" id="LN679110">
    <property type="protein sequence ID" value="CEL52938.1"/>
    <property type="molecule type" value="Genomic_DNA"/>
</dbReference>
<protein>
    <submittedName>
        <fullName evidence="2">Uncharacterized protein</fullName>
    </submittedName>
</protein>
<feature type="region of interest" description="Disordered" evidence="1">
    <location>
        <begin position="397"/>
        <end position="500"/>
    </location>
</feature>
<feature type="compositionally biased region" description="Basic and acidic residues" evidence="1">
    <location>
        <begin position="425"/>
        <end position="437"/>
    </location>
</feature>
<feature type="region of interest" description="Disordered" evidence="1">
    <location>
        <begin position="129"/>
        <end position="182"/>
    </location>
</feature>
<accession>A0A0B7F9P7</accession>
<feature type="compositionally biased region" description="Basic and acidic residues" evidence="1">
    <location>
        <begin position="488"/>
        <end position="497"/>
    </location>
</feature>
<name>A0A0B7F9P7_THACB</name>
<feature type="compositionally biased region" description="Low complexity" evidence="1">
    <location>
        <begin position="338"/>
        <end position="347"/>
    </location>
</feature>
<feature type="compositionally biased region" description="Basic and acidic residues" evidence="1">
    <location>
        <begin position="371"/>
        <end position="381"/>
    </location>
</feature>
<sequence>MIETTRLTTPLDQWVCASARVARLDTLLRLCESGTRSDYSHLSIDDALPLLSHACKTYFGDWTALEFDIKASQGPLAYSAVLTITGPDEIGIEFPDSDKHPTQIQAKIHAAYKAILGGAIGYIRKSAGPATHNSNEKTVNIPTSPKRAIKSSVKSGPSDTAKAVAPGAKQGKKAGGAKQKAPPDALNLINTFLQRTYRDHKTTMPKSSQEWNVVFYGGGYAARLTIRLPSGSYRCYGALPGNSYESGRAPKTYPSATAAKREVASDALKAGVLQFIKFDKPDSSTPLHPVSPTATTARAHDPLSSYVAYDPSRNKPVIGAGTPINGVPSTSANEVALESSGSEPVPVSEDVVDASLVPPLRQVIDSTSTPSHHEDHPDLHRSPSPVDEMEAVDNLLGPASISNPESNSEQEDEDEVDELASSECGNDREMSEGRSESMELDSDAGIQVDIITPPSKRRVSPIQNESETVNEQPFKKQKTEPPKSPIQGDKEELEPREPQVMTGASYSSILSEFCFEHGHAQPQVTYQRNFKRPKAEGPVMYGVSITLGASRFELSKEYESIELAEEKLSKRILRQFGVRAKKI</sequence>
<evidence type="ECO:0000313" key="3">
    <source>
        <dbReference type="Proteomes" id="UP000059188"/>
    </source>
</evidence>
<feature type="compositionally biased region" description="Polar residues" evidence="1">
    <location>
        <begin position="131"/>
        <end position="143"/>
    </location>
</feature>
<keyword evidence="3" id="KW-1185">Reference proteome</keyword>
<dbReference type="Proteomes" id="UP000059188">
    <property type="component" value="Unassembled WGS sequence"/>
</dbReference>
<proteinExistence type="predicted"/>
<feature type="region of interest" description="Disordered" evidence="1">
    <location>
        <begin position="319"/>
        <end position="347"/>
    </location>
</feature>
<feature type="compositionally biased region" description="Acidic residues" evidence="1">
    <location>
        <begin position="408"/>
        <end position="420"/>
    </location>
</feature>
<feature type="region of interest" description="Disordered" evidence="1">
    <location>
        <begin position="364"/>
        <end position="385"/>
    </location>
</feature>
<reference evidence="2 3" key="1">
    <citation type="submission" date="2014-11" db="EMBL/GenBank/DDBJ databases">
        <authorList>
            <person name="Wibberg Daniel"/>
        </authorList>
    </citation>
    <scope>NUCLEOTIDE SEQUENCE [LARGE SCALE GENOMIC DNA]</scope>
    <source>
        <strain evidence="2">Rhizoctonia solani AG1-IB 7/3/14</strain>
    </source>
</reference>